<reference evidence="1" key="1">
    <citation type="submission" date="2019-04" db="EMBL/GenBank/DDBJ databases">
        <title>Evolution of Biomass-Degrading Anaerobic Consortia Revealed by Metagenomics.</title>
        <authorList>
            <person name="Peng X."/>
        </authorList>
    </citation>
    <scope>NUCLEOTIDE SEQUENCE</scope>
    <source>
        <strain evidence="1">SIG311</strain>
    </source>
</reference>
<organism evidence="1 2">
    <name type="scientific">Pseudobutyrivibrio ruminis</name>
    <dbReference type="NCBI Taxonomy" id="46206"/>
    <lineage>
        <taxon>Bacteria</taxon>
        <taxon>Bacillati</taxon>
        <taxon>Bacillota</taxon>
        <taxon>Clostridia</taxon>
        <taxon>Lachnospirales</taxon>
        <taxon>Lachnospiraceae</taxon>
        <taxon>Pseudobutyrivibrio</taxon>
    </lineage>
</organism>
<sequence length="95" mass="11329">MLIKDLENVIKEENLDGANICNAMSLKPYEVVITQEDDKWKVYNTDERASLIGVVSRFDSETEACEDFIKKLRLRKRHFELEKILRERRLENKEK</sequence>
<dbReference type="Proteomes" id="UP000766246">
    <property type="component" value="Unassembled WGS sequence"/>
</dbReference>
<accession>A0A927UBX0</accession>
<dbReference type="Pfam" id="PF15597">
    <property type="entry name" value="Imm59"/>
    <property type="match status" value="1"/>
</dbReference>
<evidence type="ECO:0000313" key="1">
    <source>
        <dbReference type="EMBL" id="MBE5919092.1"/>
    </source>
</evidence>
<dbReference type="InterPro" id="IPR028954">
    <property type="entry name" value="Imm59"/>
</dbReference>
<proteinExistence type="predicted"/>
<gene>
    <name evidence="1" type="ORF">E7272_04530</name>
</gene>
<comment type="caution">
    <text evidence="1">The sequence shown here is derived from an EMBL/GenBank/DDBJ whole genome shotgun (WGS) entry which is preliminary data.</text>
</comment>
<name>A0A927UBX0_9FIRM</name>
<protein>
    <submittedName>
        <fullName evidence="1">Uncharacterized protein</fullName>
    </submittedName>
</protein>
<evidence type="ECO:0000313" key="2">
    <source>
        <dbReference type="Proteomes" id="UP000766246"/>
    </source>
</evidence>
<dbReference type="AlphaFoldDB" id="A0A927UBX0"/>
<dbReference type="EMBL" id="SVER01000009">
    <property type="protein sequence ID" value="MBE5919092.1"/>
    <property type="molecule type" value="Genomic_DNA"/>
</dbReference>